<accession>A0ABW1KNB5</accession>
<sequence length="250" mass="27047">MAPTTLTEPELTGPFNEAFQQIQEGIKKAVDGFNALVEKVNKWSWLLGAPALLWIKRNLDRVREALAKVVERAKYAVEHQAPVLSLIVNSFRWVGAVKTPVSDLSLASTEPADQDLPKWTGDAAIAYERKAGQQKGAIDDMVVKAEFISQWLFKIAQSNVDFALELAKIVTGLAKKIIEAAGEAAGVITIPLVVETLSDAVGGLVETGLNRLVEIGSRFVEALGNVRDINGQVGDHSKLPNGRWPEAVTG</sequence>
<reference evidence="2" key="1">
    <citation type="journal article" date="2019" name="Int. J. Syst. Evol. Microbiol.">
        <title>The Global Catalogue of Microorganisms (GCM) 10K type strain sequencing project: providing services to taxonomists for standard genome sequencing and annotation.</title>
        <authorList>
            <consortium name="The Broad Institute Genomics Platform"/>
            <consortium name="The Broad Institute Genome Sequencing Center for Infectious Disease"/>
            <person name="Wu L."/>
            <person name="Ma J."/>
        </authorList>
    </citation>
    <scope>NUCLEOTIDE SEQUENCE [LARGE SCALE GENOMIC DNA]</scope>
    <source>
        <strain evidence="2">ZS-35-S2</strain>
    </source>
</reference>
<dbReference type="EMBL" id="JBHSPR010000060">
    <property type="protein sequence ID" value="MFC6022324.1"/>
    <property type="molecule type" value="Genomic_DNA"/>
</dbReference>
<keyword evidence="2" id="KW-1185">Reference proteome</keyword>
<evidence type="ECO:0000313" key="2">
    <source>
        <dbReference type="Proteomes" id="UP001596203"/>
    </source>
</evidence>
<evidence type="ECO:0008006" key="3">
    <source>
        <dbReference type="Google" id="ProtNLM"/>
    </source>
</evidence>
<proteinExistence type="predicted"/>
<protein>
    <recommendedName>
        <fullName evidence="3">WXG100 family type VII secretion target</fullName>
    </recommendedName>
</protein>
<dbReference type="Proteomes" id="UP001596203">
    <property type="component" value="Unassembled WGS sequence"/>
</dbReference>
<dbReference type="RefSeq" id="WP_377431803.1">
    <property type="nucleotide sequence ID" value="NZ_JBHSPR010000060.1"/>
</dbReference>
<gene>
    <name evidence="1" type="ORF">ACFP2T_39970</name>
</gene>
<evidence type="ECO:0000313" key="1">
    <source>
        <dbReference type="EMBL" id="MFC6022324.1"/>
    </source>
</evidence>
<comment type="caution">
    <text evidence="1">The sequence shown here is derived from an EMBL/GenBank/DDBJ whole genome shotgun (WGS) entry which is preliminary data.</text>
</comment>
<name>A0ABW1KNB5_9ACTN</name>
<organism evidence="1 2">
    <name type="scientific">Plantactinospora solaniradicis</name>
    <dbReference type="NCBI Taxonomy" id="1723736"/>
    <lineage>
        <taxon>Bacteria</taxon>
        <taxon>Bacillati</taxon>
        <taxon>Actinomycetota</taxon>
        <taxon>Actinomycetes</taxon>
        <taxon>Micromonosporales</taxon>
        <taxon>Micromonosporaceae</taxon>
        <taxon>Plantactinospora</taxon>
    </lineage>
</organism>